<keyword evidence="6" id="KW-0378">Hydrolase</keyword>
<dbReference type="InterPro" id="IPR038765">
    <property type="entry name" value="Papain-like_cys_pep_sf"/>
</dbReference>
<dbReference type="InterPro" id="IPR028889">
    <property type="entry name" value="USP"/>
</dbReference>
<evidence type="ECO:0000256" key="3">
    <source>
        <dbReference type="ARBA" id="ARBA00012759"/>
    </source>
</evidence>
<dbReference type="Gene3D" id="3.90.70.10">
    <property type="entry name" value="Cysteine proteinases"/>
    <property type="match status" value="1"/>
</dbReference>
<dbReference type="Gramene" id="PNW88012">
    <property type="protein sequence ID" value="PNW88012"/>
    <property type="gene ID" value="CHLRE_01g010800v5"/>
</dbReference>
<name>A0A2K3E5E1_CHLRE</name>
<evidence type="ECO:0000256" key="5">
    <source>
        <dbReference type="ARBA" id="ARBA00022786"/>
    </source>
</evidence>
<dbReference type="PROSITE" id="PS50235">
    <property type="entry name" value="USP_3"/>
    <property type="match status" value="1"/>
</dbReference>
<keyword evidence="7" id="KW-0788">Thiol protease</keyword>
<dbReference type="PANTHER" id="PTHR24006">
    <property type="entry name" value="UBIQUITIN CARBOXYL-TERMINAL HYDROLASE"/>
    <property type="match status" value="1"/>
</dbReference>
<dbReference type="OrthoDB" id="420187at2759"/>
<dbReference type="GO" id="GO:0006508">
    <property type="term" value="P:proteolysis"/>
    <property type="evidence" value="ECO:0007669"/>
    <property type="project" value="UniProtKB-KW"/>
</dbReference>
<dbReference type="EMBL" id="CM008962">
    <property type="protein sequence ID" value="PNW88012.1"/>
    <property type="molecule type" value="Genomic_DNA"/>
</dbReference>
<keyword evidence="5" id="KW-0833">Ubl conjugation pathway</keyword>
<evidence type="ECO:0000313" key="11">
    <source>
        <dbReference type="Proteomes" id="UP000006906"/>
    </source>
</evidence>
<dbReference type="InterPro" id="IPR001394">
    <property type="entry name" value="Peptidase_C19_UCH"/>
</dbReference>
<dbReference type="KEGG" id="cre:CHLRE_01g010800v5"/>
<dbReference type="InParanoid" id="A0A2K3E5E1"/>
<feature type="region of interest" description="Disordered" evidence="8">
    <location>
        <begin position="36"/>
        <end position="118"/>
    </location>
</feature>
<dbReference type="ExpressionAtlas" id="A0A2K3E5E1">
    <property type="expression patterns" value="baseline and differential"/>
</dbReference>
<dbReference type="Proteomes" id="UP000006906">
    <property type="component" value="Chromosome 1"/>
</dbReference>
<feature type="compositionally biased region" description="Low complexity" evidence="8">
    <location>
        <begin position="399"/>
        <end position="412"/>
    </location>
</feature>
<evidence type="ECO:0000256" key="8">
    <source>
        <dbReference type="SAM" id="MobiDB-lite"/>
    </source>
</evidence>
<dbReference type="InterPro" id="IPR050164">
    <property type="entry name" value="Peptidase_C19"/>
</dbReference>
<dbReference type="Pfam" id="PF00443">
    <property type="entry name" value="UCH"/>
    <property type="match status" value="1"/>
</dbReference>
<dbReference type="RefSeq" id="XP_042928208.1">
    <property type="nucleotide sequence ID" value="XM_043058294.1"/>
</dbReference>
<feature type="compositionally biased region" description="Low complexity" evidence="8">
    <location>
        <begin position="320"/>
        <end position="330"/>
    </location>
</feature>
<feature type="region of interest" description="Disordered" evidence="8">
    <location>
        <begin position="374"/>
        <end position="433"/>
    </location>
</feature>
<sequence>MDRGRRFDGGCLLGGKLTRHVGFTDTLDLTRFMTAAGQQGQGQQGQGQQGPAASSNGSGGGGGGGSGSGHHHHHQEHGHHHHTHHQHHHGGQHHGQHQQQQHGPHPHPHQPHDPGRSVYNLTGVLVHQGSSLHSGHYYAFVRDAGDRWALMNDSAVTPLASFAEVSREQAYMLFYTRTTMKRPREPPPPAPPPPAAAAAAEAGVAAAGKAAAGVYGPQLPPGFARAASAPAAVAAAAAANGGGGGGSAASSAVSSGGSGGGQGLGALGSGRAVMPAAPTARLAARPSGSVAAAAAAPSTAKLPAKFTITARASLDRAPSAAAAADSAGEAAGPGPGRGTRSAPLTPAATTSSASAAAANAASASASEADAAGGAADAADTASPAAGDGLAGRKRKRPEASSSTGAAANGTAADGPCTGLTELPPGATASERRRAAVEAEVAAHKACASWGEGVKRLKGAMGGMLRRSEWAAAAAALMRSLKSSGLSLQEVVALPRSDERRRELNRVVPRGVLEHGRDELARLLRAALLQLGWLGLGASGSLLL</sequence>
<dbReference type="SUPFAM" id="SSF54001">
    <property type="entry name" value="Cysteine proteinases"/>
    <property type="match status" value="1"/>
</dbReference>
<evidence type="ECO:0000256" key="7">
    <source>
        <dbReference type="ARBA" id="ARBA00022807"/>
    </source>
</evidence>
<dbReference type="EC" id="3.4.19.12" evidence="3"/>
<feature type="compositionally biased region" description="Low complexity" evidence="8">
    <location>
        <begin position="374"/>
        <end position="387"/>
    </location>
</feature>
<feature type="region of interest" description="Disordered" evidence="8">
    <location>
        <begin position="320"/>
        <end position="350"/>
    </location>
</feature>
<dbReference type="GeneID" id="5715014"/>
<feature type="compositionally biased region" description="Gly residues" evidence="8">
    <location>
        <begin position="57"/>
        <end position="68"/>
    </location>
</feature>
<evidence type="ECO:0000256" key="2">
    <source>
        <dbReference type="ARBA" id="ARBA00009085"/>
    </source>
</evidence>
<evidence type="ECO:0000313" key="10">
    <source>
        <dbReference type="EMBL" id="PNW88012.1"/>
    </source>
</evidence>
<evidence type="ECO:0000256" key="1">
    <source>
        <dbReference type="ARBA" id="ARBA00000707"/>
    </source>
</evidence>
<protein>
    <recommendedName>
        <fullName evidence="3">ubiquitinyl hydrolase 1</fullName>
        <ecNumber evidence="3">3.4.19.12</ecNumber>
    </recommendedName>
</protein>
<dbReference type="CDD" id="cd02257">
    <property type="entry name" value="Peptidase_C19"/>
    <property type="match status" value="1"/>
</dbReference>
<accession>A0A2K3E5E1</accession>
<evidence type="ECO:0000259" key="9">
    <source>
        <dbReference type="PROSITE" id="PS50235"/>
    </source>
</evidence>
<evidence type="ECO:0000256" key="6">
    <source>
        <dbReference type="ARBA" id="ARBA00022801"/>
    </source>
</evidence>
<dbReference type="GO" id="GO:0004843">
    <property type="term" value="F:cysteine-type deubiquitinase activity"/>
    <property type="evidence" value="ECO:0007669"/>
    <property type="project" value="UniProtKB-EC"/>
</dbReference>
<comment type="catalytic activity">
    <reaction evidence="1">
        <text>Thiol-dependent hydrolysis of ester, thioester, amide, peptide and isopeptide bonds formed by the C-terminal Gly of ubiquitin (a 76-residue protein attached to proteins as an intracellular targeting signal).</text>
        <dbReference type="EC" id="3.4.19.12"/>
    </reaction>
</comment>
<comment type="similarity">
    <text evidence="2">Belongs to the peptidase C19 family.</text>
</comment>
<feature type="compositionally biased region" description="Basic residues" evidence="8">
    <location>
        <begin position="69"/>
        <end position="96"/>
    </location>
</feature>
<evidence type="ECO:0000256" key="4">
    <source>
        <dbReference type="ARBA" id="ARBA00022670"/>
    </source>
</evidence>
<dbReference type="PaxDb" id="3055-EDP09606"/>
<dbReference type="PROSITE" id="PS00973">
    <property type="entry name" value="USP_2"/>
    <property type="match status" value="1"/>
</dbReference>
<feature type="compositionally biased region" description="Gly residues" evidence="8">
    <location>
        <begin position="39"/>
        <end position="48"/>
    </location>
</feature>
<dbReference type="InterPro" id="IPR018200">
    <property type="entry name" value="USP_CS"/>
</dbReference>
<dbReference type="PANTHER" id="PTHR24006:SF758">
    <property type="entry name" value="UBIQUITIN CARBOXYL-TERMINAL HYDROLASE 36"/>
    <property type="match status" value="1"/>
</dbReference>
<keyword evidence="11" id="KW-1185">Reference proteome</keyword>
<dbReference type="AlphaFoldDB" id="A0A2K3E5E1"/>
<feature type="compositionally biased region" description="Low complexity" evidence="8">
    <location>
        <begin position="338"/>
        <end position="350"/>
    </location>
</feature>
<keyword evidence="4" id="KW-0645">Protease</keyword>
<gene>
    <name evidence="10" type="ORF">CHLRE_01g010800v5</name>
</gene>
<feature type="domain" description="USP" evidence="9">
    <location>
        <begin position="1"/>
        <end position="178"/>
    </location>
</feature>
<reference evidence="10 11" key="1">
    <citation type="journal article" date="2007" name="Science">
        <title>The Chlamydomonas genome reveals the evolution of key animal and plant functions.</title>
        <authorList>
            <person name="Merchant S.S."/>
            <person name="Prochnik S.E."/>
            <person name="Vallon O."/>
            <person name="Harris E.H."/>
            <person name="Karpowicz S.J."/>
            <person name="Witman G.B."/>
            <person name="Terry A."/>
            <person name="Salamov A."/>
            <person name="Fritz-Laylin L.K."/>
            <person name="Marechal-Drouard L."/>
            <person name="Marshall W.F."/>
            <person name="Qu L.H."/>
            <person name="Nelson D.R."/>
            <person name="Sanderfoot A.A."/>
            <person name="Spalding M.H."/>
            <person name="Kapitonov V.V."/>
            <person name="Ren Q."/>
            <person name="Ferris P."/>
            <person name="Lindquist E."/>
            <person name="Shapiro H."/>
            <person name="Lucas S.M."/>
            <person name="Grimwood J."/>
            <person name="Schmutz J."/>
            <person name="Cardol P."/>
            <person name="Cerutti H."/>
            <person name="Chanfreau G."/>
            <person name="Chen C.L."/>
            <person name="Cognat V."/>
            <person name="Croft M.T."/>
            <person name="Dent R."/>
            <person name="Dutcher S."/>
            <person name="Fernandez E."/>
            <person name="Fukuzawa H."/>
            <person name="Gonzalez-Ballester D."/>
            <person name="Gonzalez-Halphen D."/>
            <person name="Hallmann A."/>
            <person name="Hanikenne M."/>
            <person name="Hippler M."/>
            <person name="Inwood W."/>
            <person name="Jabbari K."/>
            <person name="Kalanon M."/>
            <person name="Kuras R."/>
            <person name="Lefebvre P.A."/>
            <person name="Lemaire S.D."/>
            <person name="Lobanov A.V."/>
            <person name="Lohr M."/>
            <person name="Manuell A."/>
            <person name="Meier I."/>
            <person name="Mets L."/>
            <person name="Mittag M."/>
            <person name="Mittelmeier T."/>
            <person name="Moroney J.V."/>
            <person name="Moseley J."/>
            <person name="Napoli C."/>
            <person name="Nedelcu A.M."/>
            <person name="Niyogi K."/>
            <person name="Novoselov S.V."/>
            <person name="Paulsen I.T."/>
            <person name="Pazour G."/>
            <person name="Purton S."/>
            <person name="Ral J.P."/>
            <person name="Riano-Pachon D.M."/>
            <person name="Riekhof W."/>
            <person name="Rymarquis L."/>
            <person name="Schroda M."/>
            <person name="Stern D."/>
            <person name="Umen J."/>
            <person name="Willows R."/>
            <person name="Wilson N."/>
            <person name="Zimmer S.L."/>
            <person name="Allmer J."/>
            <person name="Balk J."/>
            <person name="Bisova K."/>
            <person name="Chen C.J."/>
            <person name="Elias M."/>
            <person name="Gendler K."/>
            <person name="Hauser C."/>
            <person name="Lamb M.R."/>
            <person name="Ledford H."/>
            <person name="Long J.C."/>
            <person name="Minagawa J."/>
            <person name="Page M.D."/>
            <person name="Pan J."/>
            <person name="Pootakham W."/>
            <person name="Roje S."/>
            <person name="Rose A."/>
            <person name="Stahlberg E."/>
            <person name="Terauchi A.M."/>
            <person name="Yang P."/>
            <person name="Ball S."/>
            <person name="Bowler C."/>
            <person name="Dieckmann C.L."/>
            <person name="Gladyshev V.N."/>
            <person name="Green P."/>
            <person name="Jorgensen R."/>
            <person name="Mayfield S."/>
            <person name="Mueller-Roeber B."/>
            <person name="Rajamani S."/>
            <person name="Sayre R.T."/>
            <person name="Brokstein P."/>
            <person name="Dubchak I."/>
            <person name="Goodstein D."/>
            <person name="Hornick L."/>
            <person name="Huang Y.W."/>
            <person name="Jhaveri J."/>
            <person name="Luo Y."/>
            <person name="Martinez D."/>
            <person name="Ngau W.C."/>
            <person name="Otillar B."/>
            <person name="Poliakov A."/>
            <person name="Porter A."/>
            <person name="Szajkowski L."/>
            <person name="Werner G."/>
            <person name="Zhou K."/>
            <person name="Grigoriev I.V."/>
            <person name="Rokhsar D.S."/>
            <person name="Grossman A.R."/>
        </authorList>
    </citation>
    <scope>NUCLEOTIDE SEQUENCE [LARGE SCALE GENOMIC DNA]</scope>
    <source>
        <strain evidence="11">CC-503</strain>
    </source>
</reference>
<organism evidence="10 11">
    <name type="scientific">Chlamydomonas reinhardtii</name>
    <name type="common">Chlamydomonas smithii</name>
    <dbReference type="NCBI Taxonomy" id="3055"/>
    <lineage>
        <taxon>Eukaryota</taxon>
        <taxon>Viridiplantae</taxon>
        <taxon>Chlorophyta</taxon>
        <taxon>core chlorophytes</taxon>
        <taxon>Chlorophyceae</taxon>
        <taxon>CS clade</taxon>
        <taxon>Chlamydomonadales</taxon>
        <taxon>Chlamydomonadaceae</taxon>
        <taxon>Chlamydomonas</taxon>
    </lineage>
</organism>
<dbReference type="GO" id="GO:0016579">
    <property type="term" value="P:protein deubiquitination"/>
    <property type="evidence" value="ECO:0007669"/>
    <property type="project" value="InterPro"/>
</dbReference>
<proteinExistence type="inferred from homology"/>